<dbReference type="Pfam" id="PF06724">
    <property type="entry name" value="DUF1206"/>
    <property type="match status" value="3"/>
</dbReference>
<feature type="transmembrane region" description="Helical" evidence="1">
    <location>
        <begin position="248"/>
        <end position="270"/>
    </location>
</feature>
<proteinExistence type="predicted"/>
<feature type="transmembrane region" description="Helical" evidence="1">
    <location>
        <begin position="42"/>
        <end position="63"/>
    </location>
</feature>
<organism evidence="3 4">
    <name type="scientific">Terrabacter carboxydivorans</name>
    <dbReference type="NCBI Taxonomy" id="619730"/>
    <lineage>
        <taxon>Bacteria</taxon>
        <taxon>Bacillati</taxon>
        <taxon>Actinomycetota</taxon>
        <taxon>Actinomycetes</taxon>
        <taxon>Micrococcales</taxon>
        <taxon>Intrasporangiaceae</taxon>
        <taxon>Terrabacter</taxon>
    </lineage>
</organism>
<feature type="transmembrane region" description="Helical" evidence="1">
    <location>
        <begin position="161"/>
        <end position="182"/>
    </location>
</feature>
<evidence type="ECO:0000313" key="4">
    <source>
        <dbReference type="Proteomes" id="UP001500730"/>
    </source>
</evidence>
<sequence length="278" mass="28921">MFPSAHIGDPSTDRIDSMDATDVTAASRRAGDHPALETAARVGYAVNGVLHIVIGIIALQLAFGSKGKSADQSGALGSMADNGFGLFMLWVAVVAWLGLALWQVTEAISGGWDTSDRAKAAAKAVVYLALSWTAFKFASGKGTSSKSQTTDFTASLMKQPAGQWLVALVGLAVIGVGVYHVVKGWKKKFLQDLETHPGQWIVKAGRVGYIAKGIALAIVGGLFVLAAVRHKPSEARGLDGALRNLLGAPGGPVLLALVALGLVAFGVYCFGRARHADV</sequence>
<feature type="domain" description="DUF1206" evidence="2">
    <location>
        <begin position="42"/>
        <end position="109"/>
    </location>
</feature>
<feature type="transmembrane region" description="Helical" evidence="1">
    <location>
        <begin position="209"/>
        <end position="228"/>
    </location>
</feature>
<keyword evidence="1" id="KW-1133">Transmembrane helix</keyword>
<dbReference type="InterPro" id="IPR009597">
    <property type="entry name" value="DUF1206"/>
</dbReference>
<dbReference type="EMBL" id="BAAARE010000025">
    <property type="protein sequence ID" value="GAA2498972.1"/>
    <property type="molecule type" value="Genomic_DNA"/>
</dbReference>
<comment type="caution">
    <text evidence="3">The sequence shown here is derived from an EMBL/GenBank/DDBJ whole genome shotgun (WGS) entry which is preliminary data.</text>
</comment>
<keyword evidence="1" id="KW-0472">Membrane</keyword>
<evidence type="ECO:0000256" key="1">
    <source>
        <dbReference type="SAM" id="Phobius"/>
    </source>
</evidence>
<protein>
    <submittedName>
        <fullName evidence="3">DUF1206 domain-containing protein</fullName>
    </submittedName>
</protein>
<feature type="transmembrane region" description="Helical" evidence="1">
    <location>
        <begin position="84"/>
        <end position="104"/>
    </location>
</feature>
<keyword evidence="1" id="KW-0812">Transmembrane</keyword>
<keyword evidence="4" id="KW-1185">Reference proteome</keyword>
<feature type="domain" description="DUF1206" evidence="2">
    <location>
        <begin position="119"/>
        <end position="186"/>
    </location>
</feature>
<gene>
    <name evidence="3" type="ORF">GCM10009858_41650</name>
</gene>
<name>A0ABN3MB12_9MICO</name>
<feature type="domain" description="DUF1206" evidence="2">
    <location>
        <begin position="207"/>
        <end position="274"/>
    </location>
</feature>
<dbReference type="Proteomes" id="UP001500730">
    <property type="component" value="Unassembled WGS sequence"/>
</dbReference>
<reference evidence="3 4" key="1">
    <citation type="journal article" date="2019" name="Int. J. Syst. Evol. Microbiol.">
        <title>The Global Catalogue of Microorganisms (GCM) 10K type strain sequencing project: providing services to taxonomists for standard genome sequencing and annotation.</title>
        <authorList>
            <consortium name="The Broad Institute Genomics Platform"/>
            <consortium name="The Broad Institute Genome Sequencing Center for Infectious Disease"/>
            <person name="Wu L."/>
            <person name="Ma J."/>
        </authorList>
    </citation>
    <scope>NUCLEOTIDE SEQUENCE [LARGE SCALE GENOMIC DNA]</scope>
    <source>
        <strain evidence="3 4">JCM 16259</strain>
    </source>
</reference>
<accession>A0ABN3MB12</accession>
<evidence type="ECO:0000313" key="3">
    <source>
        <dbReference type="EMBL" id="GAA2498972.1"/>
    </source>
</evidence>
<evidence type="ECO:0000259" key="2">
    <source>
        <dbReference type="Pfam" id="PF06724"/>
    </source>
</evidence>